<organism evidence="2 3">
    <name type="scientific">Bartonella jaculi</name>
    <dbReference type="NCBI Taxonomy" id="686226"/>
    <lineage>
        <taxon>Bacteria</taxon>
        <taxon>Pseudomonadati</taxon>
        <taxon>Pseudomonadota</taxon>
        <taxon>Alphaproteobacteria</taxon>
        <taxon>Hyphomicrobiales</taxon>
        <taxon>Bartonellaceae</taxon>
        <taxon>Bartonella</taxon>
    </lineage>
</organism>
<comment type="caution">
    <text evidence="2">The sequence shown here is derived from an EMBL/GenBank/DDBJ whole genome shotgun (WGS) entry which is preliminary data.</text>
</comment>
<feature type="domain" description="Plasmid replication protein C C-terminal" evidence="1">
    <location>
        <begin position="4"/>
        <end position="73"/>
    </location>
</feature>
<evidence type="ECO:0000313" key="3">
    <source>
        <dbReference type="Proteomes" id="UP001500864"/>
    </source>
</evidence>
<dbReference type="InterPro" id="IPR021760">
    <property type="entry name" value="RepC_C"/>
</dbReference>
<dbReference type="Proteomes" id="UP001500864">
    <property type="component" value="Unassembled WGS sequence"/>
</dbReference>
<dbReference type="RefSeq" id="WP_345117509.1">
    <property type="nucleotide sequence ID" value="NZ_BAABIZ010000057.1"/>
</dbReference>
<evidence type="ECO:0000259" key="1">
    <source>
        <dbReference type="Pfam" id="PF11800"/>
    </source>
</evidence>
<reference evidence="3" key="1">
    <citation type="journal article" date="2019" name="Int. J. Syst. Evol. Microbiol.">
        <title>The Global Catalogue of Microorganisms (GCM) 10K type strain sequencing project: providing services to taxonomists for standard genome sequencing and annotation.</title>
        <authorList>
            <consortium name="The Broad Institute Genomics Platform"/>
            <consortium name="The Broad Institute Genome Sequencing Center for Infectious Disease"/>
            <person name="Wu L."/>
            <person name="Ma J."/>
        </authorList>
    </citation>
    <scope>NUCLEOTIDE SEQUENCE [LARGE SCALE GENOMIC DNA]</scope>
    <source>
        <strain evidence="3">JCM 17712</strain>
    </source>
</reference>
<accession>A0ABP9N954</accession>
<proteinExistence type="predicted"/>
<dbReference type="EMBL" id="BAABIZ010000057">
    <property type="protein sequence ID" value="GAA5112364.1"/>
    <property type="molecule type" value="Genomic_DNA"/>
</dbReference>
<gene>
    <name evidence="2" type="ORF">GCM10023261_16840</name>
</gene>
<name>A0ABP9N954_9HYPH</name>
<evidence type="ECO:0000313" key="2">
    <source>
        <dbReference type="EMBL" id="GAA5112364.1"/>
    </source>
</evidence>
<sequence length="89" mass="10235">MEFLAKMNRISPHAVEEAKRNMGIKRAALAIAIIFEKYCRELVKSPGGYLRGMIGKENQGKLYLERSFYALLNKASEEKLNSWHMKKTS</sequence>
<protein>
    <recommendedName>
        <fullName evidence="1">Plasmid replication protein C C-terminal domain-containing protein</fullName>
    </recommendedName>
</protein>
<keyword evidence="3" id="KW-1185">Reference proteome</keyword>
<dbReference type="Pfam" id="PF11800">
    <property type="entry name" value="RP-C_C"/>
    <property type="match status" value="1"/>
</dbReference>